<protein>
    <submittedName>
        <fullName evidence="1">Uncharacterized protein</fullName>
    </submittedName>
</protein>
<name>A0ACC2M704_PERAE</name>
<dbReference type="Proteomes" id="UP001234297">
    <property type="component" value="Chromosome 5"/>
</dbReference>
<sequence>MLLTLIAERQNRLHILDSQQKQLDDWPRVVGSIAWLSWQWATDSTSFLSPRILLMNGYNRCSLLQDFRLIPLLLLPMFVISETALGISKSSSSS</sequence>
<reference evidence="1 2" key="1">
    <citation type="journal article" date="2022" name="Hortic Res">
        <title>A haplotype resolved chromosomal level avocado genome allows analysis of novel avocado genes.</title>
        <authorList>
            <person name="Nath O."/>
            <person name="Fletcher S.J."/>
            <person name="Hayward A."/>
            <person name="Shaw L.M."/>
            <person name="Masouleh A.K."/>
            <person name="Furtado A."/>
            <person name="Henry R.J."/>
            <person name="Mitter N."/>
        </authorList>
    </citation>
    <scope>NUCLEOTIDE SEQUENCE [LARGE SCALE GENOMIC DNA]</scope>
    <source>
        <strain evidence="2">cv. Hass</strain>
    </source>
</reference>
<dbReference type="EMBL" id="CM056813">
    <property type="protein sequence ID" value="KAJ8641121.1"/>
    <property type="molecule type" value="Genomic_DNA"/>
</dbReference>
<comment type="caution">
    <text evidence="1">The sequence shown here is derived from an EMBL/GenBank/DDBJ whole genome shotgun (WGS) entry which is preliminary data.</text>
</comment>
<evidence type="ECO:0000313" key="2">
    <source>
        <dbReference type="Proteomes" id="UP001234297"/>
    </source>
</evidence>
<accession>A0ACC2M704</accession>
<organism evidence="1 2">
    <name type="scientific">Persea americana</name>
    <name type="common">Avocado</name>
    <dbReference type="NCBI Taxonomy" id="3435"/>
    <lineage>
        <taxon>Eukaryota</taxon>
        <taxon>Viridiplantae</taxon>
        <taxon>Streptophyta</taxon>
        <taxon>Embryophyta</taxon>
        <taxon>Tracheophyta</taxon>
        <taxon>Spermatophyta</taxon>
        <taxon>Magnoliopsida</taxon>
        <taxon>Magnoliidae</taxon>
        <taxon>Laurales</taxon>
        <taxon>Lauraceae</taxon>
        <taxon>Persea</taxon>
    </lineage>
</organism>
<keyword evidence="2" id="KW-1185">Reference proteome</keyword>
<gene>
    <name evidence="1" type="ORF">MRB53_017815</name>
</gene>
<evidence type="ECO:0000313" key="1">
    <source>
        <dbReference type="EMBL" id="KAJ8641121.1"/>
    </source>
</evidence>
<proteinExistence type="predicted"/>